<dbReference type="EMBL" id="GL882894">
    <property type="protein sequence ID" value="EGF76837.1"/>
    <property type="molecule type" value="Genomic_DNA"/>
</dbReference>
<keyword evidence="1" id="KW-0812">Transmembrane</keyword>
<dbReference type="HOGENOM" id="CLU_3068266_0_0_1"/>
<accession>F4PCZ6</accession>
<proteinExistence type="predicted"/>
<dbReference type="OrthoDB" id="5576752at2759"/>
<sequence>MSSFREKAIKIIKVTVGSTALGVLIIGSGYTIMRTTTPSSEEMHRASVFQSNY</sequence>
<keyword evidence="1" id="KW-1133">Transmembrane helix</keyword>
<gene>
    <name evidence="2" type="ORF">BATDEDRAFT_92262</name>
</gene>
<reference evidence="2 3" key="1">
    <citation type="submission" date="2009-12" db="EMBL/GenBank/DDBJ databases">
        <title>The draft genome of Batrachochytrium dendrobatidis.</title>
        <authorList>
            <consortium name="US DOE Joint Genome Institute (JGI-PGF)"/>
            <person name="Kuo A."/>
            <person name="Salamov A."/>
            <person name="Schmutz J."/>
            <person name="Lucas S."/>
            <person name="Pitluck S."/>
            <person name="Rosenblum E."/>
            <person name="Stajich J."/>
            <person name="Eisen M."/>
            <person name="Grigoriev I.V."/>
        </authorList>
    </citation>
    <scope>NUCLEOTIDE SEQUENCE [LARGE SCALE GENOMIC DNA]</scope>
    <source>
        <strain evidence="3">JAM81 / FGSC 10211</strain>
    </source>
</reference>
<evidence type="ECO:0000313" key="3">
    <source>
        <dbReference type="Proteomes" id="UP000007241"/>
    </source>
</evidence>
<name>F4PCZ6_BATDJ</name>
<dbReference type="RefSeq" id="XP_006682474.1">
    <property type="nucleotide sequence ID" value="XM_006682411.1"/>
</dbReference>
<dbReference type="InParanoid" id="F4PCZ6"/>
<keyword evidence="1" id="KW-0472">Membrane</keyword>
<feature type="transmembrane region" description="Helical" evidence="1">
    <location>
        <begin position="12"/>
        <end position="33"/>
    </location>
</feature>
<protein>
    <submittedName>
        <fullName evidence="2">Uncharacterized protein</fullName>
    </submittedName>
</protein>
<dbReference type="GeneID" id="18244567"/>
<dbReference type="Proteomes" id="UP000007241">
    <property type="component" value="Unassembled WGS sequence"/>
</dbReference>
<evidence type="ECO:0000313" key="2">
    <source>
        <dbReference type="EMBL" id="EGF76837.1"/>
    </source>
</evidence>
<keyword evidence="3" id="KW-1185">Reference proteome</keyword>
<evidence type="ECO:0000256" key="1">
    <source>
        <dbReference type="SAM" id="Phobius"/>
    </source>
</evidence>
<dbReference type="AlphaFoldDB" id="F4PCZ6"/>
<organism evidence="2 3">
    <name type="scientific">Batrachochytrium dendrobatidis (strain JAM81 / FGSC 10211)</name>
    <name type="common">Frog chytrid fungus</name>
    <dbReference type="NCBI Taxonomy" id="684364"/>
    <lineage>
        <taxon>Eukaryota</taxon>
        <taxon>Fungi</taxon>
        <taxon>Fungi incertae sedis</taxon>
        <taxon>Chytridiomycota</taxon>
        <taxon>Chytridiomycota incertae sedis</taxon>
        <taxon>Chytridiomycetes</taxon>
        <taxon>Rhizophydiales</taxon>
        <taxon>Rhizophydiales incertae sedis</taxon>
        <taxon>Batrachochytrium</taxon>
    </lineage>
</organism>